<dbReference type="KEGG" id="lfp:Y981_06510"/>
<dbReference type="RefSeq" id="WP_038505307.1">
    <property type="nucleotide sequence ID" value="NZ_CP007243.1"/>
</dbReference>
<dbReference type="Proteomes" id="UP000027059">
    <property type="component" value="Chromosome"/>
</dbReference>
<proteinExistence type="predicted"/>
<evidence type="ECO:0000313" key="3">
    <source>
        <dbReference type="Proteomes" id="UP000027059"/>
    </source>
</evidence>
<feature type="compositionally biased region" description="Basic and acidic residues" evidence="1">
    <location>
        <begin position="1"/>
        <end position="11"/>
    </location>
</feature>
<gene>
    <name evidence="2" type="ORF">Y981_06510</name>
</gene>
<keyword evidence="3" id="KW-1185">Reference proteome</keyword>
<name>A0A059Y2D9_9BACT</name>
<protein>
    <submittedName>
        <fullName evidence="2">Uncharacterized protein</fullName>
    </submittedName>
</protein>
<evidence type="ECO:0000313" key="2">
    <source>
        <dbReference type="EMBL" id="AIA31721.1"/>
    </source>
</evidence>
<dbReference type="HOGENOM" id="CLU_2601732_0_0_0"/>
<dbReference type="EMBL" id="CP007243">
    <property type="protein sequence ID" value="AIA31721.1"/>
    <property type="molecule type" value="Genomic_DNA"/>
</dbReference>
<reference evidence="2 3" key="2">
    <citation type="journal article" date="2015" name="Biomed. Res. Int.">
        <title>Effects of Arsenite Resistance on the Growth and Functional Gene Expression of Leptospirillum ferriphilum and Acidithiobacillus thiooxidans in Pure Culture and Coculture.</title>
        <authorList>
            <person name="Jiang H."/>
            <person name="Liang Y."/>
            <person name="Yin H."/>
            <person name="Xiao Y."/>
            <person name="Guo X."/>
            <person name="Xu Y."/>
            <person name="Hu Q."/>
            <person name="Liu H."/>
            <person name="Liu X."/>
        </authorList>
    </citation>
    <scope>NUCLEOTIDE SEQUENCE [LARGE SCALE GENOMIC DNA]</scope>
    <source>
        <strain evidence="2 3">YSK</strain>
    </source>
</reference>
<feature type="region of interest" description="Disordered" evidence="1">
    <location>
        <begin position="1"/>
        <end position="22"/>
    </location>
</feature>
<dbReference type="AlphaFoldDB" id="A0A059Y2D9"/>
<sequence>MDRCPIERVEGRSGLPEAGQTPDALLLREGNGRSLPPSFKDVLLKERLFELSGCLETKTPEIRSHATTSGFLDRKGRHS</sequence>
<dbReference type="OrthoDB" id="9940741at2"/>
<evidence type="ECO:0000256" key="1">
    <source>
        <dbReference type="SAM" id="MobiDB-lite"/>
    </source>
</evidence>
<reference evidence="3" key="1">
    <citation type="submission" date="2014-02" db="EMBL/GenBank/DDBJ databases">
        <title>Complete genome sequence and comparative genomic analysis of the nitrogen-fixing bacterium Leptospirillum ferriphilum YSK.</title>
        <authorList>
            <person name="Guo X."/>
            <person name="Yin H."/>
            <person name="Liang Y."/>
            <person name="Hu Q."/>
            <person name="Ma L."/>
            <person name="Xiao Y."/>
            <person name="Zhang X."/>
            <person name="Qiu G."/>
            <person name="Liu X."/>
        </authorList>
    </citation>
    <scope>NUCLEOTIDE SEQUENCE [LARGE SCALE GENOMIC DNA]</scope>
    <source>
        <strain evidence="3">YSK</strain>
    </source>
</reference>
<organism evidence="2 3">
    <name type="scientific">Leptospirillum ferriphilum YSK</name>
    <dbReference type="NCBI Taxonomy" id="1441628"/>
    <lineage>
        <taxon>Bacteria</taxon>
        <taxon>Pseudomonadati</taxon>
        <taxon>Nitrospirota</taxon>
        <taxon>Nitrospiria</taxon>
        <taxon>Nitrospirales</taxon>
        <taxon>Nitrospiraceae</taxon>
        <taxon>Leptospirillum</taxon>
    </lineage>
</organism>
<accession>A0A059Y2D9</accession>